<reference evidence="3 4" key="1">
    <citation type="submission" date="2017-05" db="EMBL/GenBank/DDBJ databases">
        <authorList>
            <person name="Song R."/>
            <person name="Chenine A.L."/>
            <person name="Ruprecht R.M."/>
        </authorList>
    </citation>
    <scope>NUCLEOTIDE SEQUENCE [LARGE SCALE GENOMIC DNA]</scope>
    <source>
        <strain evidence="3 4">CECT 8898</strain>
    </source>
</reference>
<dbReference type="EMBL" id="FXYF01000031">
    <property type="protein sequence ID" value="SMX50879.1"/>
    <property type="molecule type" value="Genomic_DNA"/>
</dbReference>
<proteinExistence type="predicted"/>
<keyword evidence="1" id="KW-0472">Membrane</keyword>
<organism evidence="3 4">
    <name type="scientific">Maliponia aquimaris</name>
    <dbReference type="NCBI Taxonomy" id="1673631"/>
    <lineage>
        <taxon>Bacteria</taxon>
        <taxon>Pseudomonadati</taxon>
        <taxon>Pseudomonadota</taxon>
        <taxon>Alphaproteobacteria</taxon>
        <taxon>Rhodobacterales</taxon>
        <taxon>Paracoccaceae</taxon>
        <taxon>Maliponia</taxon>
    </lineage>
</organism>
<dbReference type="SUPFAM" id="SSF55486">
    <property type="entry name" value="Metalloproteases ('zincins'), catalytic domain"/>
    <property type="match status" value="2"/>
</dbReference>
<keyword evidence="1" id="KW-1133">Transmembrane helix</keyword>
<evidence type="ECO:0000313" key="3">
    <source>
        <dbReference type="EMBL" id="SMX50879.1"/>
    </source>
</evidence>
<gene>
    <name evidence="3" type="ORF">MAA8898_05081</name>
</gene>
<evidence type="ECO:0000256" key="2">
    <source>
        <dbReference type="SAM" id="SignalP"/>
    </source>
</evidence>
<protein>
    <recommendedName>
        <fullName evidence="5">VPLPA-CTERM sorting domain-containing protein</fullName>
    </recommendedName>
</protein>
<keyword evidence="4" id="KW-1185">Reference proteome</keyword>
<keyword evidence="1" id="KW-0812">Transmembrane</keyword>
<dbReference type="AlphaFoldDB" id="A0A238L7A9"/>
<evidence type="ECO:0008006" key="5">
    <source>
        <dbReference type="Google" id="ProtNLM"/>
    </source>
</evidence>
<feature type="signal peptide" evidence="2">
    <location>
        <begin position="1"/>
        <end position="30"/>
    </location>
</feature>
<evidence type="ECO:0000313" key="4">
    <source>
        <dbReference type="Proteomes" id="UP000207598"/>
    </source>
</evidence>
<name>A0A238L7A9_9RHOB</name>
<feature type="chain" id="PRO_5012172735" description="VPLPA-CTERM sorting domain-containing protein" evidence="2">
    <location>
        <begin position="31"/>
        <end position="299"/>
    </location>
</feature>
<evidence type="ECO:0000256" key="1">
    <source>
        <dbReference type="SAM" id="Phobius"/>
    </source>
</evidence>
<keyword evidence="2" id="KW-0732">Signal</keyword>
<accession>A0A238L7A9</accession>
<sequence>MKRVPVPVQKLACCAATALSLAFVPVASSAATLNNPFDIVVNFVGGLTASQQAVFTGAEAFWETMILGNRYDLSFGPLTIDAQGIPIDGVGNVLGSAGPSTAIRTIGAPQDYAYVTSGIMSFDTADLAALESDGSLFDVIVHEMAHVIGFGTMWNPAVYGAVFAGTQNVYTDGTGQYTGAFGLAAYNAEFGLSASYVPVELGGGPGTADAHWDELTFAGGERDIMTGFLDSVSPLADAPFAASTLSATTIASFADIGYITSVTDPQYVVSPVPLPASLAYVLIGLAGLGGLRLRKSRKA</sequence>
<feature type="transmembrane region" description="Helical" evidence="1">
    <location>
        <begin position="274"/>
        <end position="293"/>
    </location>
</feature>
<dbReference type="Proteomes" id="UP000207598">
    <property type="component" value="Unassembled WGS sequence"/>
</dbReference>